<comment type="caution">
    <text evidence="1">The sequence shown here is derived from an EMBL/GenBank/DDBJ whole genome shotgun (WGS) entry which is preliminary data.</text>
</comment>
<accession>A0A8H9LT19</accession>
<dbReference type="Proteomes" id="UP000623776">
    <property type="component" value="Unassembled WGS sequence"/>
</dbReference>
<dbReference type="InterPro" id="IPR036291">
    <property type="entry name" value="NAD(P)-bd_dom_sf"/>
</dbReference>
<reference evidence="2" key="1">
    <citation type="journal article" date="2019" name="Int. J. Syst. Evol. Microbiol.">
        <title>The Global Catalogue of Microorganisms (GCM) 10K type strain sequencing project: providing services to taxonomists for standard genome sequencing and annotation.</title>
        <authorList>
            <consortium name="The Broad Institute Genomics Platform"/>
            <consortium name="The Broad Institute Genome Sequencing Center for Infectious Disease"/>
            <person name="Wu L."/>
            <person name="Ma J."/>
        </authorList>
    </citation>
    <scope>NUCLEOTIDE SEQUENCE [LARGE SCALE GENOMIC DNA]</scope>
    <source>
        <strain evidence="2">KCTC 22154</strain>
    </source>
</reference>
<proteinExistence type="predicted"/>
<gene>
    <name evidence="1" type="ORF">GCM10007157_19020</name>
</gene>
<dbReference type="PANTHER" id="PTHR14097">
    <property type="entry name" value="OXIDOREDUCTASE HTATIP2"/>
    <property type="match status" value="1"/>
</dbReference>
<evidence type="ECO:0008006" key="3">
    <source>
        <dbReference type="Google" id="ProtNLM"/>
    </source>
</evidence>
<keyword evidence="2" id="KW-1185">Reference proteome</keyword>
<name>A0A8H9LT19_9GAMM</name>
<evidence type="ECO:0000313" key="1">
    <source>
        <dbReference type="EMBL" id="GGW26962.1"/>
    </source>
</evidence>
<dbReference type="Gene3D" id="3.40.50.720">
    <property type="entry name" value="NAD(P)-binding Rossmann-like Domain"/>
    <property type="match status" value="1"/>
</dbReference>
<dbReference type="PANTHER" id="PTHR14097:SF7">
    <property type="entry name" value="OXIDOREDUCTASE HTATIP2"/>
    <property type="match status" value="1"/>
</dbReference>
<dbReference type="AlphaFoldDB" id="A0A8H9LT19"/>
<dbReference type="EMBL" id="BMXN01000009">
    <property type="protein sequence ID" value="GGW26962.1"/>
    <property type="molecule type" value="Genomic_DNA"/>
</dbReference>
<evidence type="ECO:0000313" key="2">
    <source>
        <dbReference type="Proteomes" id="UP000623776"/>
    </source>
</evidence>
<dbReference type="SUPFAM" id="SSF51735">
    <property type="entry name" value="NAD(P)-binding Rossmann-fold domains"/>
    <property type="match status" value="1"/>
</dbReference>
<dbReference type="RefSeq" id="WP_229800804.1">
    <property type="nucleotide sequence ID" value="NZ_BMXN01000009.1"/>
</dbReference>
<sequence>MTRRELDVAREFPHANASRLQPVLLDFERLEAEVAELVAAGAMAFVALGTTKKQAGSKEAFRCVDHGLVLAFARACKAAGVSRLAVVTAHGANARSSIFYNRVKGEVERDIQALGLPCVFFARPSLLLGRPQDGRLAETWASAVLAPAVRWLPLTLRPISVEAVAAGMVKVALDEVTPSIVQSNAALHRLSMGS</sequence>
<protein>
    <recommendedName>
        <fullName evidence="3">Nucleoside-diphosphate sugar epimerase</fullName>
    </recommendedName>
</protein>
<organism evidence="1 2">
    <name type="scientific">Vreelandella hamiltonii</name>
    <dbReference type="NCBI Taxonomy" id="502829"/>
    <lineage>
        <taxon>Bacteria</taxon>
        <taxon>Pseudomonadati</taxon>
        <taxon>Pseudomonadota</taxon>
        <taxon>Gammaproteobacteria</taxon>
        <taxon>Oceanospirillales</taxon>
        <taxon>Halomonadaceae</taxon>
        <taxon>Vreelandella</taxon>
    </lineage>
</organism>